<accession>A0A1J0GG03</accession>
<dbReference type="AlphaFoldDB" id="A0A1J0GG03"/>
<evidence type="ECO:0000313" key="3">
    <source>
        <dbReference type="Proteomes" id="UP000182569"/>
    </source>
</evidence>
<keyword evidence="3" id="KW-1185">Reference proteome</keyword>
<sequence length="209" mass="21750">MFYKNIFRLGIEKSIKLNRGKDDAKIIDQINAQAKAQTEQKIQEAKSKMGFGLVAAATVVTGGAALVAAAIIGKITAVGVGASEMAEGSSNYSKAQSGEFSKSHNFMRDTVCGRNKTLYNIVKYGSVMVSAISIAVLTGGAGSVLVKKLAVDMGGDAAINAIMDYAQDGVLNNSLTSYLDSAITSGGLSCVSMGAMSKFKKLEKASKLS</sequence>
<gene>
    <name evidence="2" type="ORF">A7L45_09630</name>
</gene>
<feature type="transmembrane region" description="Helical" evidence="1">
    <location>
        <begin position="51"/>
        <end position="72"/>
    </location>
</feature>
<keyword evidence="1" id="KW-1133">Transmembrane helix</keyword>
<dbReference type="Proteomes" id="UP000182569">
    <property type="component" value="Chromosome"/>
</dbReference>
<evidence type="ECO:0000256" key="1">
    <source>
        <dbReference type="SAM" id="Phobius"/>
    </source>
</evidence>
<dbReference type="KEGG" id="ceu:A7L45_09630"/>
<evidence type="ECO:0000313" key="2">
    <source>
        <dbReference type="EMBL" id="APC40308.1"/>
    </source>
</evidence>
<name>A0A1J0GG03_9CLOT</name>
<keyword evidence="1" id="KW-0472">Membrane</keyword>
<organism evidence="2 3">
    <name type="scientific">Clostridium estertheticum subsp. estertheticum</name>
    <dbReference type="NCBI Taxonomy" id="1552"/>
    <lineage>
        <taxon>Bacteria</taxon>
        <taxon>Bacillati</taxon>
        <taxon>Bacillota</taxon>
        <taxon>Clostridia</taxon>
        <taxon>Eubacteriales</taxon>
        <taxon>Clostridiaceae</taxon>
        <taxon>Clostridium</taxon>
    </lineage>
</organism>
<protein>
    <submittedName>
        <fullName evidence="2">Uncharacterized protein</fullName>
    </submittedName>
</protein>
<dbReference type="STRING" id="1552.A7L45_09630"/>
<proteinExistence type="predicted"/>
<keyword evidence="1" id="KW-0812">Transmembrane</keyword>
<feature type="transmembrane region" description="Helical" evidence="1">
    <location>
        <begin position="124"/>
        <end position="146"/>
    </location>
</feature>
<reference evidence="3" key="1">
    <citation type="journal article" date="2016" name="Front. Microbiol.">
        <title>Complete Genome Sequence of Clostridium estertheticum DSM 8809, a Microbe Identified in Spoiled Vacuum Packed Beef.</title>
        <authorList>
            <person name="Yu Z."/>
            <person name="Gunn L."/>
            <person name="Brennan E."/>
            <person name="Reid R."/>
            <person name="Wall P.G."/>
            <person name="Gaora O.P."/>
            <person name="Hurley D."/>
            <person name="Bolton D."/>
            <person name="Fanning S."/>
        </authorList>
    </citation>
    <scope>NUCLEOTIDE SEQUENCE [LARGE SCALE GENOMIC DNA]</scope>
    <source>
        <strain evidence="3">DSM 8809</strain>
    </source>
</reference>
<dbReference type="EMBL" id="CP015756">
    <property type="protein sequence ID" value="APC40308.1"/>
    <property type="molecule type" value="Genomic_DNA"/>
</dbReference>
<dbReference type="RefSeq" id="WP_071612600.1">
    <property type="nucleotide sequence ID" value="NZ_CP015756.1"/>
</dbReference>